<sequence length="215" mass="25496">MKLPSPVISIEIVSLTAAIVLLTRDKNSFWKIVMLYIAIALFFESYGSYLNSKKINNLWWFNMFIFLEAGFILYGLYHCLRKYINPLNIIVAGTIIVYGSYGLSVILNGYKQYNILCVNVMSVLFTVYALYYYYLLLRDEHFIVLKSHPEFWWVTGVLFYYFGSTMANIFDGMFNFKVLNWLPLRYLIYIVLNLILHSLWIYSFICRMKQRKLQS</sequence>
<proteinExistence type="predicted"/>
<evidence type="ECO:0000256" key="1">
    <source>
        <dbReference type="SAM" id="Phobius"/>
    </source>
</evidence>
<evidence type="ECO:0000313" key="2">
    <source>
        <dbReference type="EMBL" id="SER12049.1"/>
    </source>
</evidence>
<gene>
    <name evidence="2" type="ORF">SAMN04488023_104193</name>
</gene>
<organism evidence="2 3">
    <name type="scientific">Pedobacter rhizosphaerae</name>
    <dbReference type="NCBI Taxonomy" id="390241"/>
    <lineage>
        <taxon>Bacteria</taxon>
        <taxon>Pseudomonadati</taxon>
        <taxon>Bacteroidota</taxon>
        <taxon>Sphingobacteriia</taxon>
        <taxon>Sphingobacteriales</taxon>
        <taxon>Sphingobacteriaceae</taxon>
        <taxon>Pedobacter</taxon>
    </lineage>
</organism>
<evidence type="ECO:0000313" key="3">
    <source>
        <dbReference type="Proteomes" id="UP000199572"/>
    </source>
</evidence>
<dbReference type="STRING" id="390241.SAMN04488023_104193"/>
<feature type="transmembrane region" description="Helical" evidence="1">
    <location>
        <begin position="113"/>
        <end position="131"/>
    </location>
</feature>
<accession>A0A1H9LLD1</accession>
<feature type="transmembrane region" description="Helical" evidence="1">
    <location>
        <begin position="89"/>
        <end position="107"/>
    </location>
</feature>
<feature type="transmembrane region" description="Helical" evidence="1">
    <location>
        <begin position="6"/>
        <end position="22"/>
    </location>
</feature>
<dbReference type="RefSeq" id="WP_090882027.1">
    <property type="nucleotide sequence ID" value="NZ_FOGG01000004.1"/>
</dbReference>
<keyword evidence="1" id="KW-0812">Transmembrane</keyword>
<keyword evidence="1" id="KW-0472">Membrane</keyword>
<reference evidence="3" key="1">
    <citation type="submission" date="2016-10" db="EMBL/GenBank/DDBJ databases">
        <authorList>
            <person name="Varghese N."/>
            <person name="Submissions S."/>
        </authorList>
    </citation>
    <scope>NUCLEOTIDE SEQUENCE [LARGE SCALE GENOMIC DNA]</scope>
    <source>
        <strain evidence="3">DSM 18610</strain>
    </source>
</reference>
<dbReference type="Proteomes" id="UP000199572">
    <property type="component" value="Unassembled WGS sequence"/>
</dbReference>
<feature type="transmembrane region" description="Helical" evidence="1">
    <location>
        <begin position="186"/>
        <end position="205"/>
    </location>
</feature>
<dbReference type="OrthoDB" id="649648at2"/>
<keyword evidence="1" id="KW-1133">Transmembrane helix</keyword>
<dbReference type="AlphaFoldDB" id="A0A1H9LLD1"/>
<feature type="transmembrane region" description="Helical" evidence="1">
    <location>
        <begin position="29"/>
        <end position="46"/>
    </location>
</feature>
<evidence type="ECO:0008006" key="4">
    <source>
        <dbReference type="Google" id="ProtNLM"/>
    </source>
</evidence>
<protein>
    <recommendedName>
        <fullName evidence="4">YhhN-like protein</fullName>
    </recommendedName>
</protein>
<dbReference type="EMBL" id="FOGG01000004">
    <property type="protein sequence ID" value="SER12049.1"/>
    <property type="molecule type" value="Genomic_DNA"/>
</dbReference>
<name>A0A1H9LLD1_9SPHI</name>
<feature type="transmembrane region" description="Helical" evidence="1">
    <location>
        <begin position="58"/>
        <end position="77"/>
    </location>
</feature>
<feature type="transmembrane region" description="Helical" evidence="1">
    <location>
        <begin position="151"/>
        <end position="174"/>
    </location>
</feature>
<keyword evidence="3" id="KW-1185">Reference proteome</keyword>